<dbReference type="KEGG" id="glz:GLAREA_02815"/>
<feature type="transmembrane region" description="Helical" evidence="1">
    <location>
        <begin position="44"/>
        <end position="61"/>
    </location>
</feature>
<dbReference type="OrthoDB" id="5392605at2759"/>
<sequence>MAISKSRSITIAVAVATLVSNTLSSILFSQLPDDPFHLASNFGWYLHFANILSVFGFIGALRKHALSIAIFSNYLIIDTFFSAIPRFLVLTCLQQFSSSLCSTNDFDPQSYYTASNLQTPSQISDLSGSSPIESGLQGIAAEWSVDGCKRIVTLAQFTLAAGCFAATLLQFVGALYVREYAKSIWIREMREEEGHAAEVDSESAGMNVVDMGIEKR</sequence>
<name>S3D4A4_GLAL2</name>
<dbReference type="AlphaFoldDB" id="S3D4A4"/>
<reference evidence="2 3" key="1">
    <citation type="journal article" date="2013" name="BMC Genomics">
        <title>Genomics-driven discovery of the pneumocandin biosynthetic gene cluster in the fungus Glarea lozoyensis.</title>
        <authorList>
            <person name="Chen L."/>
            <person name="Yue Q."/>
            <person name="Zhang X."/>
            <person name="Xiang M."/>
            <person name="Wang C."/>
            <person name="Li S."/>
            <person name="Che Y."/>
            <person name="Ortiz-Lopez F.J."/>
            <person name="Bills G.F."/>
            <person name="Liu X."/>
            <person name="An Z."/>
        </authorList>
    </citation>
    <scope>NUCLEOTIDE SEQUENCE [LARGE SCALE GENOMIC DNA]</scope>
    <source>
        <strain evidence="3">ATCC 20868 / MF5171</strain>
    </source>
</reference>
<proteinExistence type="predicted"/>
<gene>
    <name evidence="2" type="ORF">GLAREA_02815</name>
</gene>
<evidence type="ECO:0000313" key="2">
    <source>
        <dbReference type="EMBL" id="EPE26901.1"/>
    </source>
</evidence>
<evidence type="ECO:0000256" key="1">
    <source>
        <dbReference type="SAM" id="Phobius"/>
    </source>
</evidence>
<dbReference type="STRING" id="1116229.S3D4A4"/>
<dbReference type="OMA" id="GWYLHFA"/>
<dbReference type="EMBL" id="KE145370">
    <property type="protein sequence ID" value="EPE26901.1"/>
    <property type="molecule type" value="Genomic_DNA"/>
</dbReference>
<dbReference type="Proteomes" id="UP000016922">
    <property type="component" value="Unassembled WGS sequence"/>
</dbReference>
<keyword evidence="1" id="KW-0472">Membrane</keyword>
<organism evidence="2 3">
    <name type="scientific">Glarea lozoyensis (strain ATCC 20868 / MF5171)</name>
    <dbReference type="NCBI Taxonomy" id="1116229"/>
    <lineage>
        <taxon>Eukaryota</taxon>
        <taxon>Fungi</taxon>
        <taxon>Dikarya</taxon>
        <taxon>Ascomycota</taxon>
        <taxon>Pezizomycotina</taxon>
        <taxon>Leotiomycetes</taxon>
        <taxon>Helotiales</taxon>
        <taxon>Helotiaceae</taxon>
        <taxon>Glarea</taxon>
    </lineage>
</organism>
<dbReference type="HOGENOM" id="CLU_1129638_0_0_1"/>
<keyword evidence="1" id="KW-0812">Transmembrane</keyword>
<dbReference type="eggNOG" id="ENOG502SWAH">
    <property type="taxonomic scope" value="Eukaryota"/>
</dbReference>
<feature type="transmembrane region" description="Helical" evidence="1">
    <location>
        <begin position="154"/>
        <end position="177"/>
    </location>
</feature>
<accession>S3D4A4</accession>
<keyword evidence="3" id="KW-1185">Reference proteome</keyword>
<keyword evidence="1" id="KW-1133">Transmembrane helix</keyword>
<feature type="transmembrane region" description="Helical" evidence="1">
    <location>
        <begin position="68"/>
        <end position="89"/>
    </location>
</feature>
<dbReference type="RefSeq" id="XP_008086091.1">
    <property type="nucleotide sequence ID" value="XM_008087900.1"/>
</dbReference>
<protein>
    <submittedName>
        <fullName evidence="2">Uncharacterized protein</fullName>
    </submittedName>
</protein>
<dbReference type="GeneID" id="19461871"/>
<evidence type="ECO:0000313" key="3">
    <source>
        <dbReference type="Proteomes" id="UP000016922"/>
    </source>
</evidence>